<keyword evidence="2" id="KW-1185">Reference proteome</keyword>
<reference evidence="1 2" key="1">
    <citation type="submission" date="2019-06" db="EMBL/GenBank/DDBJ databases">
        <title>Whole genome shotgun sequence of Streptomyces gardneri NBRC 12865.</title>
        <authorList>
            <person name="Hosoyama A."/>
            <person name="Uohara A."/>
            <person name="Ohji S."/>
            <person name="Ichikawa N."/>
        </authorList>
    </citation>
    <scope>NUCLEOTIDE SEQUENCE [LARGE SCALE GENOMIC DNA]</scope>
    <source>
        <strain evidence="1 2">NBRC 12865</strain>
    </source>
</reference>
<sequence length="60" mass="6645">MDPPVWATTLGSFGFVVLTATELLSPLEEADGSALSQAEWRQIKHWRPETLGAALFNSWD</sequence>
<accession>A0A4Y3RXH8</accession>
<evidence type="ECO:0000313" key="2">
    <source>
        <dbReference type="Proteomes" id="UP000315226"/>
    </source>
</evidence>
<comment type="caution">
    <text evidence="1">The sequence shown here is derived from an EMBL/GenBank/DDBJ whole genome shotgun (WGS) entry which is preliminary data.</text>
</comment>
<proteinExistence type="predicted"/>
<name>A0A4Y3RXH8_9ACTN</name>
<organism evidence="1 2">
    <name type="scientific">Streptomyces gardneri</name>
    <dbReference type="NCBI Taxonomy" id="66892"/>
    <lineage>
        <taxon>Bacteria</taxon>
        <taxon>Bacillati</taxon>
        <taxon>Actinomycetota</taxon>
        <taxon>Actinomycetes</taxon>
        <taxon>Kitasatosporales</taxon>
        <taxon>Streptomycetaceae</taxon>
        <taxon>Streptomyces</taxon>
    </lineage>
</organism>
<dbReference type="EMBL" id="BJMN01000076">
    <property type="protein sequence ID" value="GEB62044.1"/>
    <property type="molecule type" value="Genomic_DNA"/>
</dbReference>
<dbReference type="Proteomes" id="UP000315226">
    <property type="component" value="Unassembled WGS sequence"/>
</dbReference>
<dbReference type="AlphaFoldDB" id="A0A4Y3RXH8"/>
<gene>
    <name evidence="1" type="ORF">SGA01_76490</name>
</gene>
<evidence type="ECO:0000313" key="1">
    <source>
        <dbReference type="EMBL" id="GEB62044.1"/>
    </source>
</evidence>
<protein>
    <submittedName>
        <fullName evidence="1">Uncharacterized protein</fullName>
    </submittedName>
</protein>